<proteinExistence type="predicted"/>
<dbReference type="RefSeq" id="WP_123739654.1">
    <property type="nucleotide sequence ID" value="NZ_CALFQU010000018.1"/>
</dbReference>
<gene>
    <name evidence="1" type="ORF">EDD28_2239</name>
</gene>
<dbReference type="EMBL" id="RKHQ01000001">
    <property type="protein sequence ID" value="ROR97637.1"/>
    <property type="molecule type" value="Genomic_DNA"/>
</dbReference>
<evidence type="ECO:0000313" key="1">
    <source>
        <dbReference type="EMBL" id="ROR97637.1"/>
    </source>
</evidence>
<reference evidence="1 2" key="1">
    <citation type="submission" date="2018-11" db="EMBL/GenBank/DDBJ databases">
        <title>Sequencing the genomes of 1000 actinobacteria strains.</title>
        <authorList>
            <person name="Klenk H.-P."/>
        </authorList>
    </citation>
    <scope>NUCLEOTIDE SEQUENCE [LARGE SCALE GENOMIC DNA]</scope>
    <source>
        <strain evidence="1 2">DSM 13521</strain>
    </source>
</reference>
<evidence type="ECO:0000313" key="2">
    <source>
        <dbReference type="Proteomes" id="UP000275356"/>
    </source>
</evidence>
<dbReference type="OrthoDB" id="1491115at2"/>
<dbReference type="Pfam" id="PF10009">
    <property type="entry name" value="DUF2252"/>
    <property type="match status" value="1"/>
</dbReference>
<protein>
    <submittedName>
        <fullName evidence="1">Uncharacterized protein (DUF2252 family)</fullName>
    </submittedName>
</protein>
<dbReference type="AlphaFoldDB" id="A0A3N2DD23"/>
<dbReference type="InterPro" id="IPR018721">
    <property type="entry name" value="DUF2252"/>
</dbReference>
<dbReference type="Proteomes" id="UP000275356">
    <property type="component" value="Unassembled WGS sequence"/>
</dbReference>
<dbReference type="PANTHER" id="PTHR39441:SF1">
    <property type="entry name" value="DUF2252 DOMAIN-CONTAINING PROTEIN"/>
    <property type="match status" value="1"/>
</dbReference>
<organism evidence="1 2">
    <name type="scientific">Salana multivorans</name>
    <dbReference type="NCBI Taxonomy" id="120377"/>
    <lineage>
        <taxon>Bacteria</taxon>
        <taxon>Bacillati</taxon>
        <taxon>Actinomycetota</taxon>
        <taxon>Actinomycetes</taxon>
        <taxon>Micrococcales</taxon>
        <taxon>Beutenbergiaceae</taxon>
        <taxon>Salana</taxon>
    </lineage>
</organism>
<name>A0A3N2DD23_9MICO</name>
<dbReference type="PANTHER" id="PTHR39441">
    <property type="entry name" value="DUF2252 DOMAIN-CONTAINING PROTEIN"/>
    <property type="match status" value="1"/>
</dbReference>
<comment type="caution">
    <text evidence="1">The sequence shown here is derived from an EMBL/GenBank/DDBJ whole genome shotgun (WGS) entry which is preliminary data.</text>
</comment>
<sequence>MTRSTKTSRRPVDPDLPAERLRSIGVETRSTAPRRALGTLVRGPRAALEILAEQNTGRLADLVPLRWARMLQDPFSFYRGSAAVMAADLAASPSSGIEVVSCGDAHLSNFGLFAAPDRQLLFDLNDFDEGAAAPWDWDLKRLVTSAVVGGQHAGYAPDVVERIARDTTRQYLVTLRYVLGMDALQRLYLRGHPERALKQFSPELRAVMERAMRSAQRRTSERVFKRMMTTTDEGLRLVENPPILTHLSGITSRELGDAYQAYARAVAPEIQLALRSFRYVDSARRVVGVGSVGTRCYLWVMTGPVGEPLVLQIKEATPSVLEQYGEVVQPTAFRRVAQVLGDGGRVVAAQRILQAASDPFLGTFRADGRDYYVRQFQDMKGSVDVEGMGEHAFSEYVQVCARSLARAHAQSRNAFVIDGYAGGGARLVEAVTQFAHAYADVVQEDFRALRAAADRGELDVAPDPLR</sequence>
<keyword evidence="2" id="KW-1185">Reference proteome</keyword>
<accession>A0A3N2DD23</accession>